<proteinExistence type="predicted"/>
<keyword evidence="3" id="KW-1185">Reference proteome</keyword>
<sequence length="120" mass="13346">MSDIPKAVPNIRYDGIFTSPGVPPSRMQKRHSTQGESPGAKCGSGNHECMVSPPTQNNPMSLSKMKASGFVNFKQSQNPLRAEFLGKRWDMPVSFGIRQHFKRVINPHLEKTNDNPINSP</sequence>
<protein>
    <submittedName>
        <fullName evidence="2">Uncharacterized protein</fullName>
    </submittedName>
</protein>
<organism evidence="2 3">
    <name type="scientific">Saguinus oedipus</name>
    <name type="common">Cotton-top tamarin</name>
    <name type="synonym">Oedipomidas oedipus</name>
    <dbReference type="NCBI Taxonomy" id="9490"/>
    <lineage>
        <taxon>Eukaryota</taxon>
        <taxon>Metazoa</taxon>
        <taxon>Chordata</taxon>
        <taxon>Craniata</taxon>
        <taxon>Vertebrata</taxon>
        <taxon>Euteleostomi</taxon>
        <taxon>Mammalia</taxon>
        <taxon>Eutheria</taxon>
        <taxon>Euarchontoglires</taxon>
        <taxon>Primates</taxon>
        <taxon>Haplorrhini</taxon>
        <taxon>Platyrrhini</taxon>
        <taxon>Cebidae</taxon>
        <taxon>Callitrichinae</taxon>
        <taxon>Saguinus</taxon>
    </lineage>
</organism>
<evidence type="ECO:0000313" key="3">
    <source>
        <dbReference type="Proteomes" id="UP001266305"/>
    </source>
</evidence>
<dbReference type="EMBL" id="JASSZA010000008">
    <property type="protein sequence ID" value="KAK2104706.1"/>
    <property type="molecule type" value="Genomic_DNA"/>
</dbReference>
<name>A0ABQ9V6G1_SAGOE</name>
<gene>
    <name evidence="2" type="ORF">P7K49_018562</name>
</gene>
<comment type="caution">
    <text evidence="2">The sequence shown here is derived from an EMBL/GenBank/DDBJ whole genome shotgun (WGS) entry which is preliminary data.</text>
</comment>
<evidence type="ECO:0000256" key="1">
    <source>
        <dbReference type="SAM" id="MobiDB-lite"/>
    </source>
</evidence>
<accession>A0ABQ9V6G1</accession>
<reference evidence="2 3" key="1">
    <citation type="submission" date="2023-05" db="EMBL/GenBank/DDBJ databases">
        <title>B98-5 Cell Line De Novo Hybrid Assembly: An Optical Mapping Approach.</title>
        <authorList>
            <person name="Kananen K."/>
            <person name="Auerbach J.A."/>
            <person name="Kautto E."/>
            <person name="Blachly J.S."/>
        </authorList>
    </citation>
    <scope>NUCLEOTIDE SEQUENCE [LARGE SCALE GENOMIC DNA]</scope>
    <source>
        <strain evidence="2">B95-8</strain>
        <tissue evidence="2">Cell line</tissue>
    </source>
</reference>
<evidence type="ECO:0000313" key="2">
    <source>
        <dbReference type="EMBL" id="KAK2104706.1"/>
    </source>
</evidence>
<dbReference type="Proteomes" id="UP001266305">
    <property type="component" value="Unassembled WGS sequence"/>
</dbReference>
<feature type="region of interest" description="Disordered" evidence="1">
    <location>
        <begin position="15"/>
        <end position="63"/>
    </location>
</feature>